<evidence type="ECO:0000256" key="1">
    <source>
        <dbReference type="SAM" id="MobiDB-lite"/>
    </source>
</evidence>
<evidence type="ECO:0000313" key="3">
    <source>
        <dbReference type="Proteomes" id="UP000825935"/>
    </source>
</evidence>
<keyword evidence="3" id="KW-1185">Reference proteome</keyword>
<feature type="compositionally biased region" description="Acidic residues" evidence="1">
    <location>
        <begin position="140"/>
        <end position="196"/>
    </location>
</feature>
<evidence type="ECO:0000313" key="2">
    <source>
        <dbReference type="EMBL" id="KAH7447788.1"/>
    </source>
</evidence>
<reference evidence="2" key="1">
    <citation type="submission" date="2021-08" db="EMBL/GenBank/DDBJ databases">
        <title>WGS assembly of Ceratopteris richardii.</title>
        <authorList>
            <person name="Marchant D.B."/>
            <person name="Chen G."/>
            <person name="Jenkins J."/>
            <person name="Shu S."/>
            <person name="Leebens-Mack J."/>
            <person name="Grimwood J."/>
            <person name="Schmutz J."/>
            <person name="Soltis P."/>
            <person name="Soltis D."/>
            <person name="Chen Z.-H."/>
        </authorList>
    </citation>
    <scope>NUCLEOTIDE SEQUENCE</scope>
    <source>
        <strain evidence="2">Whitten #5841</strain>
        <tissue evidence="2">Leaf</tissue>
    </source>
</reference>
<accession>A0A8T2VL25</accession>
<gene>
    <name evidence="2" type="ORF">KP509_01G121600</name>
</gene>
<name>A0A8T2VL25_CERRI</name>
<comment type="caution">
    <text evidence="2">The sequence shown here is derived from an EMBL/GenBank/DDBJ whole genome shotgun (WGS) entry which is preliminary data.</text>
</comment>
<protein>
    <submittedName>
        <fullName evidence="2">Uncharacterized protein</fullName>
    </submittedName>
</protein>
<organism evidence="2 3">
    <name type="scientific">Ceratopteris richardii</name>
    <name type="common">Triangle waterfern</name>
    <dbReference type="NCBI Taxonomy" id="49495"/>
    <lineage>
        <taxon>Eukaryota</taxon>
        <taxon>Viridiplantae</taxon>
        <taxon>Streptophyta</taxon>
        <taxon>Embryophyta</taxon>
        <taxon>Tracheophyta</taxon>
        <taxon>Polypodiopsida</taxon>
        <taxon>Polypodiidae</taxon>
        <taxon>Polypodiales</taxon>
        <taxon>Pteridineae</taxon>
        <taxon>Pteridaceae</taxon>
        <taxon>Parkerioideae</taxon>
        <taxon>Ceratopteris</taxon>
    </lineage>
</organism>
<dbReference type="Proteomes" id="UP000825935">
    <property type="component" value="Chromosome 1"/>
</dbReference>
<feature type="region of interest" description="Disordered" evidence="1">
    <location>
        <begin position="93"/>
        <end position="204"/>
    </location>
</feature>
<dbReference type="AlphaFoldDB" id="A0A8T2VL25"/>
<sequence length="204" mass="22484">MHERIIAGECQASCFRSLSFWRLSLLRSPFDGFPVCAQACFTRLSLHFSSMATEVHELANGNLNKEEHVEPLGEICEPKEDAKKLEAVCNAQDGNGVDSHAEKEEPLPKAPASNKQKGVVEEDANADAEAEAQDGHDYSSEDGDGYADEDGDGDVDKGEEDLDEGDGEAYEDEENDEYVGEDDEDDDDDGEDDEEQPPPQKRRK</sequence>
<feature type="compositionally biased region" description="Acidic residues" evidence="1">
    <location>
        <begin position="121"/>
        <end position="132"/>
    </location>
</feature>
<dbReference type="EMBL" id="CM035406">
    <property type="protein sequence ID" value="KAH7447788.1"/>
    <property type="molecule type" value="Genomic_DNA"/>
</dbReference>
<proteinExistence type="predicted"/>